<feature type="transmembrane region" description="Helical" evidence="1">
    <location>
        <begin position="342"/>
        <end position="360"/>
    </location>
</feature>
<keyword evidence="1" id="KW-0472">Membrane</keyword>
<sequence length="620" mass="71041">MKAERIRSSVLGFWTWAVPFLLLGWALHLFHIAGPSLRGDEGFSWMVARMDVGAILRFIWEAREPHSPLPFLWMKIWMMGAGDSEFTLRFHSVFATFLILPLAGVWLYWITRKPLMGAMGIALVGIHPYIIWLAQDARPYGTLAFWGLFQSMILWRALRANRLQGWIAYGLASALALYYHYAMLFVLPLQGMLTLLLWRHRWRGWMLSAIAIGIVWAPGAVFAYHALAPYRGTALQAPPPADAAAQVLRVFTVGWTGDGWPARLAVGGALILAGSAVFRLLRRSRKTGIWMLGHLSVPILATWLASQGRAVFAPHYMAAGLPFWITLIALGRWGLSALRPSWLQVIPWWMLAVGFAQSLWHHYALPQYAKSPPVRELVSFLRQKVAPGDHILITFPDPVFPYYYRGDIPWSMLPATQPFHPEEVRERLKELAQRHPRIWLLPVHLPSWPGSEEVERWLVRHADLLEVYPFGVLRLMAFRPLPWALQEMQRQEARWADGVELLGVRVEPNHPSHPGGLLRISTAWRRWGAAPQEHSVFAHLVDEEGRLVAQDDHPVGRGEYPPWMWEPDEVVFERFELRLPVEIPPGRYRLRMGRYNWETLIRVPVGDQDFIEIGTVEVLP</sequence>
<evidence type="ECO:0000256" key="1">
    <source>
        <dbReference type="SAM" id="Phobius"/>
    </source>
</evidence>
<feature type="transmembrane region" description="Helical" evidence="1">
    <location>
        <begin position="260"/>
        <end position="281"/>
    </location>
</feature>
<proteinExistence type="predicted"/>
<dbReference type="InParanoid" id="A0A212RCB5"/>
<gene>
    <name evidence="2" type="ORF">SAMN02746019_00010740</name>
</gene>
<feature type="transmembrane region" description="Helical" evidence="1">
    <location>
        <begin position="12"/>
        <end position="30"/>
    </location>
</feature>
<keyword evidence="1" id="KW-1133">Transmembrane helix</keyword>
<name>A0A212RCB5_9CHLR</name>
<organism evidence="2 3">
    <name type="scientific">Thermoflexus hugenholtzii JAD2</name>
    <dbReference type="NCBI Taxonomy" id="877466"/>
    <lineage>
        <taxon>Bacteria</taxon>
        <taxon>Bacillati</taxon>
        <taxon>Chloroflexota</taxon>
        <taxon>Thermoflexia</taxon>
        <taxon>Thermoflexales</taxon>
        <taxon>Thermoflexaceae</taxon>
        <taxon>Thermoflexus</taxon>
    </lineage>
</organism>
<feature type="transmembrane region" description="Helical" evidence="1">
    <location>
        <begin position="115"/>
        <end position="133"/>
    </location>
</feature>
<reference evidence="3" key="1">
    <citation type="submission" date="2017-06" db="EMBL/GenBank/DDBJ databases">
        <authorList>
            <person name="Varghese N."/>
            <person name="Submissions S."/>
        </authorList>
    </citation>
    <scope>NUCLEOTIDE SEQUENCE [LARGE SCALE GENOMIC DNA]</scope>
    <source>
        <strain evidence="3">JAD2</strain>
    </source>
</reference>
<dbReference type="EMBL" id="FYEK01000044">
    <property type="protein sequence ID" value="SNB69697.1"/>
    <property type="molecule type" value="Genomic_DNA"/>
</dbReference>
<keyword evidence="3" id="KW-1185">Reference proteome</keyword>
<dbReference type="AlphaFoldDB" id="A0A212RCB5"/>
<feature type="transmembrane region" description="Helical" evidence="1">
    <location>
        <begin position="288"/>
        <end position="306"/>
    </location>
</feature>
<evidence type="ECO:0000313" key="3">
    <source>
        <dbReference type="Proteomes" id="UP000197025"/>
    </source>
</evidence>
<dbReference type="Proteomes" id="UP000197025">
    <property type="component" value="Unassembled WGS sequence"/>
</dbReference>
<feature type="transmembrane region" description="Helical" evidence="1">
    <location>
        <begin position="205"/>
        <end position="227"/>
    </location>
</feature>
<keyword evidence="1" id="KW-0812">Transmembrane</keyword>
<feature type="transmembrane region" description="Helical" evidence="1">
    <location>
        <begin position="88"/>
        <end position="109"/>
    </location>
</feature>
<evidence type="ECO:0000313" key="2">
    <source>
        <dbReference type="EMBL" id="SNB69697.1"/>
    </source>
</evidence>
<protein>
    <recommendedName>
        <fullName evidence="4">Glycosyltransferase RgtA/B/C/D-like domain-containing protein</fullName>
    </recommendedName>
</protein>
<feature type="transmembrane region" description="Helical" evidence="1">
    <location>
        <begin position="178"/>
        <end position="198"/>
    </location>
</feature>
<accession>A0A212RCB5</accession>
<evidence type="ECO:0008006" key="4">
    <source>
        <dbReference type="Google" id="ProtNLM"/>
    </source>
</evidence>
<feature type="transmembrane region" description="Helical" evidence="1">
    <location>
        <begin position="312"/>
        <end position="330"/>
    </location>
</feature>